<organism evidence="2">
    <name type="scientific">Lygus hesperus</name>
    <name type="common">Western plant bug</name>
    <dbReference type="NCBI Taxonomy" id="30085"/>
    <lineage>
        <taxon>Eukaryota</taxon>
        <taxon>Metazoa</taxon>
        <taxon>Ecdysozoa</taxon>
        <taxon>Arthropoda</taxon>
        <taxon>Hexapoda</taxon>
        <taxon>Insecta</taxon>
        <taxon>Pterygota</taxon>
        <taxon>Neoptera</taxon>
        <taxon>Paraneoptera</taxon>
        <taxon>Hemiptera</taxon>
        <taxon>Heteroptera</taxon>
        <taxon>Panheteroptera</taxon>
        <taxon>Cimicomorpha</taxon>
        <taxon>Miridae</taxon>
        <taxon>Mirini</taxon>
        <taxon>Lygus</taxon>
    </lineage>
</organism>
<evidence type="ECO:0000313" key="2">
    <source>
        <dbReference type="EMBL" id="JAQ02564.1"/>
    </source>
</evidence>
<gene>
    <name evidence="3" type="ORF">g.69451</name>
    <name evidence="2" type="ORF">g.69456</name>
</gene>
<accession>A0A146L1Y2</accession>
<dbReference type="EMBL" id="GDHC01015275">
    <property type="protein sequence ID" value="JAQ03354.1"/>
    <property type="molecule type" value="Transcribed_RNA"/>
</dbReference>
<protein>
    <submittedName>
        <fullName evidence="2">Uncharacterized protein</fullName>
    </submittedName>
</protein>
<name>A0A146L1Y2_LYGHE</name>
<dbReference type="EMBL" id="GDHC01016065">
    <property type="protein sequence ID" value="JAQ02564.1"/>
    <property type="molecule type" value="Transcribed_RNA"/>
</dbReference>
<dbReference type="AlphaFoldDB" id="A0A146L1Y2"/>
<evidence type="ECO:0000256" key="1">
    <source>
        <dbReference type="SAM" id="MobiDB-lite"/>
    </source>
</evidence>
<proteinExistence type="predicted"/>
<feature type="region of interest" description="Disordered" evidence="1">
    <location>
        <begin position="35"/>
        <end position="63"/>
    </location>
</feature>
<evidence type="ECO:0000313" key="3">
    <source>
        <dbReference type="EMBL" id="JAQ03354.1"/>
    </source>
</evidence>
<reference evidence="2" key="1">
    <citation type="journal article" date="2016" name="Gigascience">
        <title>De novo construction of an expanded transcriptome assembly for the western tarnished plant bug, Lygus hesperus.</title>
        <authorList>
            <person name="Tassone E.E."/>
            <person name="Geib S.M."/>
            <person name="Hall B."/>
            <person name="Fabrick J.A."/>
            <person name="Brent C.S."/>
            <person name="Hull J.J."/>
        </authorList>
    </citation>
    <scope>NUCLEOTIDE SEQUENCE</scope>
</reference>
<sequence>MIQRLVAGSPAAELRCVAPGVVSHSLQNSPDHRALLESTKKPGPDGSVVPTGYPRHSPSSGPTITPSVLRAARRRLRSPTLALRLRRLFLLLHGDLDVYFTSVRRYYQNCCSDGGGVAVVDYRSCRHFPWELRRAVQTRSLQCASHVLLPPPTSLPAHYFAHPISPTRLRQLFQVRVQPDTVRTVTDMPSTVTINSVPVSAPLYTFNRRYWRYSGETRTHGRKKNVHRSLL</sequence>